<dbReference type="Gene3D" id="1.10.10.10">
    <property type="entry name" value="Winged helix-like DNA-binding domain superfamily/Winged helix DNA-binding domain"/>
    <property type="match status" value="1"/>
</dbReference>
<feature type="domain" description="HTH arsR-type" evidence="1">
    <location>
        <begin position="1"/>
        <end position="97"/>
    </location>
</feature>
<sequence length="201" mass="23325">MSVALFEALFGSRVRARLIRFFAMNPDGEFFVSDIAERTLLSRGDVSREAKKLAKMKFVHERSRQNKNYYVSNTEFPFYVELKTLVSKLNVNAEAKAFRKLRAIGEVKLILISGLFLNYPKSKVDMILVVNNLNRAKLKQAIIHLEAEVGKEVRFVLMNSEELQYRLNMLDRFLIEFLEGPYEEVVNKVAELKRFIAGIRK</sequence>
<comment type="caution">
    <text evidence="2">The sequence shown here is derived from an EMBL/GenBank/DDBJ whole genome shotgun (WGS) entry which is preliminary data.</text>
</comment>
<organism evidence="2 3">
    <name type="scientific">Candidatus Dojkabacteria bacterium</name>
    <dbReference type="NCBI Taxonomy" id="2099670"/>
    <lineage>
        <taxon>Bacteria</taxon>
        <taxon>Candidatus Dojkabacteria</taxon>
    </lineage>
</organism>
<dbReference type="InterPro" id="IPR000835">
    <property type="entry name" value="HTH_MarR-typ"/>
</dbReference>
<evidence type="ECO:0000313" key="2">
    <source>
        <dbReference type="EMBL" id="TXG75849.1"/>
    </source>
</evidence>
<dbReference type="Proteomes" id="UP000321026">
    <property type="component" value="Unassembled WGS sequence"/>
</dbReference>
<reference evidence="2 3" key="1">
    <citation type="submission" date="2018-09" db="EMBL/GenBank/DDBJ databases">
        <title>Metagenome Assembled Genomes from an Advanced Water Purification Facility.</title>
        <authorList>
            <person name="Stamps B.W."/>
            <person name="Spear J.R."/>
        </authorList>
    </citation>
    <scope>NUCLEOTIDE SEQUENCE [LARGE SCALE GENOMIC DNA]</scope>
    <source>
        <strain evidence="2">Bin_63_2</strain>
    </source>
</reference>
<dbReference type="PROSITE" id="PS50987">
    <property type="entry name" value="HTH_ARSR_2"/>
    <property type="match status" value="1"/>
</dbReference>
<accession>A0A5C7J395</accession>
<gene>
    <name evidence="2" type="ORF">E6Q11_06335</name>
</gene>
<dbReference type="InterPro" id="IPR001845">
    <property type="entry name" value="HTH_ArsR_DNA-bd_dom"/>
</dbReference>
<dbReference type="InterPro" id="IPR036388">
    <property type="entry name" value="WH-like_DNA-bd_sf"/>
</dbReference>
<protein>
    <submittedName>
        <fullName evidence="2">ArsR family transcriptional regulator</fullName>
    </submittedName>
</protein>
<dbReference type="SUPFAM" id="SSF46785">
    <property type="entry name" value="Winged helix' DNA-binding domain"/>
    <property type="match status" value="1"/>
</dbReference>
<dbReference type="InterPro" id="IPR011991">
    <property type="entry name" value="ArsR-like_HTH"/>
</dbReference>
<dbReference type="InterPro" id="IPR036390">
    <property type="entry name" value="WH_DNA-bd_sf"/>
</dbReference>
<dbReference type="EMBL" id="SSDS01000099">
    <property type="protein sequence ID" value="TXG75849.1"/>
    <property type="molecule type" value="Genomic_DNA"/>
</dbReference>
<dbReference type="AlphaFoldDB" id="A0A5C7J395"/>
<dbReference type="GO" id="GO:0003700">
    <property type="term" value="F:DNA-binding transcription factor activity"/>
    <property type="evidence" value="ECO:0007669"/>
    <property type="project" value="InterPro"/>
</dbReference>
<proteinExistence type="predicted"/>
<dbReference type="CDD" id="cd00090">
    <property type="entry name" value="HTH_ARSR"/>
    <property type="match status" value="1"/>
</dbReference>
<dbReference type="Pfam" id="PF12802">
    <property type="entry name" value="MarR_2"/>
    <property type="match status" value="1"/>
</dbReference>
<evidence type="ECO:0000313" key="3">
    <source>
        <dbReference type="Proteomes" id="UP000321026"/>
    </source>
</evidence>
<evidence type="ECO:0000259" key="1">
    <source>
        <dbReference type="PROSITE" id="PS50987"/>
    </source>
</evidence>
<name>A0A5C7J395_9BACT</name>